<keyword evidence="1" id="KW-0732">Signal</keyword>
<keyword evidence="3" id="KW-1185">Reference proteome</keyword>
<dbReference type="SUPFAM" id="SSF141562">
    <property type="entry name" value="At5g01610-like"/>
    <property type="match status" value="1"/>
</dbReference>
<dbReference type="Pfam" id="PF04398">
    <property type="entry name" value="DUF538"/>
    <property type="match status" value="1"/>
</dbReference>
<dbReference type="PANTHER" id="PTHR31676:SF96">
    <property type="entry name" value="EXPRESSED PROTEIN"/>
    <property type="match status" value="1"/>
</dbReference>
<dbReference type="AlphaFoldDB" id="A0AAN9MSN4"/>
<dbReference type="Gene3D" id="2.30.240.10">
    <property type="entry name" value="At5g01610-like"/>
    <property type="match status" value="1"/>
</dbReference>
<evidence type="ECO:0000313" key="2">
    <source>
        <dbReference type="EMBL" id="KAK7359261.1"/>
    </source>
</evidence>
<gene>
    <name evidence="2" type="ORF">VNO77_01214</name>
</gene>
<proteinExistence type="predicted"/>
<reference evidence="2 3" key="1">
    <citation type="submission" date="2024-01" db="EMBL/GenBank/DDBJ databases">
        <title>The genomes of 5 underutilized Papilionoideae crops provide insights into root nodulation and disease resistanc.</title>
        <authorList>
            <person name="Jiang F."/>
        </authorList>
    </citation>
    <scope>NUCLEOTIDE SEQUENCE [LARGE SCALE GENOMIC DNA]</scope>
    <source>
        <strain evidence="2">LVBAO_FW01</strain>
        <tissue evidence="2">Leaves</tissue>
    </source>
</reference>
<sequence>MSARIPISVWLLSSTLLILSDGNVALTTPTQKPSEIHDLLPQYGFPKGLLPNNVVSYTLSPNGFFTVQLQSPCYVQFEEQLVYYHTRITGSLSYGSVAHVTGIQAQKLFLWLSVTGIKAHQDSGMLEFFVGALSQQLPANDFQDVPGCSPTGSHPTNLLDSL</sequence>
<dbReference type="PANTHER" id="PTHR31676">
    <property type="entry name" value="T31J12.3 PROTEIN-RELATED"/>
    <property type="match status" value="1"/>
</dbReference>
<feature type="chain" id="PRO_5042816049" evidence="1">
    <location>
        <begin position="26"/>
        <end position="162"/>
    </location>
</feature>
<protein>
    <submittedName>
        <fullName evidence="2">Uncharacterized protein</fullName>
    </submittedName>
</protein>
<comment type="caution">
    <text evidence="2">The sequence shown here is derived from an EMBL/GenBank/DDBJ whole genome shotgun (WGS) entry which is preliminary data.</text>
</comment>
<evidence type="ECO:0000313" key="3">
    <source>
        <dbReference type="Proteomes" id="UP001367508"/>
    </source>
</evidence>
<evidence type="ECO:0000256" key="1">
    <source>
        <dbReference type="SAM" id="SignalP"/>
    </source>
</evidence>
<organism evidence="2 3">
    <name type="scientific">Canavalia gladiata</name>
    <name type="common">Sword bean</name>
    <name type="synonym">Dolichos gladiatus</name>
    <dbReference type="NCBI Taxonomy" id="3824"/>
    <lineage>
        <taxon>Eukaryota</taxon>
        <taxon>Viridiplantae</taxon>
        <taxon>Streptophyta</taxon>
        <taxon>Embryophyta</taxon>
        <taxon>Tracheophyta</taxon>
        <taxon>Spermatophyta</taxon>
        <taxon>Magnoliopsida</taxon>
        <taxon>eudicotyledons</taxon>
        <taxon>Gunneridae</taxon>
        <taxon>Pentapetalae</taxon>
        <taxon>rosids</taxon>
        <taxon>fabids</taxon>
        <taxon>Fabales</taxon>
        <taxon>Fabaceae</taxon>
        <taxon>Papilionoideae</taxon>
        <taxon>50 kb inversion clade</taxon>
        <taxon>NPAAA clade</taxon>
        <taxon>indigoferoid/millettioid clade</taxon>
        <taxon>Phaseoleae</taxon>
        <taxon>Canavalia</taxon>
    </lineage>
</organism>
<feature type="signal peptide" evidence="1">
    <location>
        <begin position="1"/>
        <end position="25"/>
    </location>
</feature>
<name>A0AAN9MSN4_CANGL</name>
<dbReference type="Proteomes" id="UP001367508">
    <property type="component" value="Unassembled WGS sequence"/>
</dbReference>
<dbReference type="InterPro" id="IPR036758">
    <property type="entry name" value="At5g01610-like"/>
</dbReference>
<dbReference type="InterPro" id="IPR007493">
    <property type="entry name" value="DUF538"/>
</dbReference>
<accession>A0AAN9MSN4</accession>
<dbReference type="EMBL" id="JAYMYQ010000001">
    <property type="protein sequence ID" value="KAK7359261.1"/>
    <property type="molecule type" value="Genomic_DNA"/>
</dbReference>